<dbReference type="GO" id="GO:0004814">
    <property type="term" value="F:arginine-tRNA ligase activity"/>
    <property type="evidence" value="ECO:0007669"/>
    <property type="project" value="InterPro"/>
</dbReference>
<dbReference type="GO" id="GO:0006420">
    <property type="term" value="P:arginyl-tRNA aminoacylation"/>
    <property type="evidence" value="ECO:0007669"/>
    <property type="project" value="InterPro"/>
</dbReference>
<organism evidence="5 6">
    <name type="scientific">Mojavia pulchra JT2-VF2</name>
    <dbReference type="NCBI Taxonomy" id="287848"/>
    <lineage>
        <taxon>Bacteria</taxon>
        <taxon>Bacillati</taxon>
        <taxon>Cyanobacteriota</taxon>
        <taxon>Cyanophyceae</taxon>
        <taxon>Nostocales</taxon>
        <taxon>Nostocaceae</taxon>
    </lineage>
</organism>
<evidence type="ECO:0000256" key="2">
    <source>
        <dbReference type="ARBA" id="ARBA00022741"/>
    </source>
</evidence>
<feature type="domain" description="DALR anticodon binding" evidence="4">
    <location>
        <begin position="150"/>
        <end position="309"/>
    </location>
</feature>
<sequence>MHNKLLVSNYTAIKQLIYSHLLNVISIYTKKQEIQCIKYKELPLYKGRDKRRILYITGIAQQLAKSQNQEAVKIASAIASDLSATCEDVFTVQIVPPGWIHLELTHPILAAWLQNLAVGNLGEEGAISTRETKIHNPQSKTENPSSLFIVQYAHARCCSLLRLADREGLIQLSKGFPNTSENFEQQKPLLGALVPAFWSLIFPNPIPWLNCEHQLSLNHPAERHLISDLVQVVDDLHCHTFASSVNWQKAALDLSQAFESFWCNCRIWGEVKITSLELAQARLGLIMVTQRMFRLLLEEKLGVFAPLEL</sequence>
<dbReference type="GO" id="GO:0005524">
    <property type="term" value="F:ATP binding"/>
    <property type="evidence" value="ECO:0007669"/>
    <property type="project" value="UniProtKB-KW"/>
</dbReference>
<protein>
    <submittedName>
        <fullName evidence="5">Glutamate acetyltransferase</fullName>
    </submittedName>
</protein>
<reference evidence="5" key="1">
    <citation type="submission" date="2021-05" db="EMBL/GenBank/DDBJ databases">
        <authorList>
            <person name="Pietrasiak N."/>
            <person name="Ward R."/>
            <person name="Stajich J.E."/>
            <person name="Kurbessoian T."/>
        </authorList>
    </citation>
    <scope>NUCLEOTIDE SEQUENCE</scope>
    <source>
        <strain evidence="5">JT2-VF2</strain>
    </source>
</reference>
<evidence type="ECO:0000313" key="5">
    <source>
        <dbReference type="EMBL" id="MBW4564189.1"/>
    </source>
</evidence>
<reference evidence="5" key="2">
    <citation type="journal article" date="2022" name="Microbiol. Resour. Announc.">
        <title>Metagenome Sequencing to Explore Phylogenomics of Terrestrial Cyanobacteria.</title>
        <authorList>
            <person name="Ward R.D."/>
            <person name="Stajich J.E."/>
            <person name="Johansen J.R."/>
            <person name="Huntemann M."/>
            <person name="Clum A."/>
            <person name="Foster B."/>
            <person name="Foster B."/>
            <person name="Roux S."/>
            <person name="Palaniappan K."/>
            <person name="Varghese N."/>
            <person name="Mukherjee S."/>
            <person name="Reddy T.B.K."/>
            <person name="Daum C."/>
            <person name="Copeland A."/>
            <person name="Chen I.A."/>
            <person name="Ivanova N.N."/>
            <person name="Kyrpides N.C."/>
            <person name="Shapiro N."/>
            <person name="Eloe-Fadrosh E.A."/>
            <person name="Pietrasiak N."/>
        </authorList>
    </citation>
    <scope>NUCLEOTIDE SEQUENCE</scope>
    <source>
        <strain evidence="5">JT2-VF2</strain>
    </source>
</reference>
<comment type="caution">
    <text evidence="5">The sequence shown here is derived from an EMBL/GenBank/DDBJ whole genome shotgun (WGS) entry which is preliminary data.</text>
</comment>
<dbReference type="Proteomes" id="UP000715781">
    <property type="component" value="Unassembled WGS sequence"/>
</dbReference>
<dbReference type="InterPro" id="IPR008909">
    <property type="entry name" value="DALR_anticod-bd"/>
</dbReference>
<name>A0A951Q1G3_9NOST</name>
<dbReference type="AlphaFoldDB" id="A0A951Q1G3"/>
<keyword evidence="3" id="KW-0067">ATP-binding</keyword>
<dbReference type="EMBL" id="JAHHHN010000019">
    <property type="protein sequence ID" value="MBW4564189.1"/>
    <property type="molecule type" value="Genomic_DNA"/>
</dbReference>
<evidence type="ECO:0000313" key="6">
    <source>
        <dbReference type="Proteomes" id="UP000715781"/>
    </source>
</evidence>
<evidence type="ECO:0000256" key="1">
    <source>
        <dbReference type="ARBA" id="ARBA00022598"/>
    </source>
</evidence>
<evidence type="ECO:0000259" key="4">
    <source>
        <dbReference type="SMART" id="SM00836"/>
    </source>
</evidence>
<gene>
    <name evidence="5" type="ORF">KME32_24210</name>
</gene>
<dbReference type="InterPro" id="IPR009080">
    <property type="entry name" value="tRNAsynth_Ia_anticodon-bd"/>
</dbReference>
<keyword evidence="1" id="KW-0436">Ligase</keyword>
<dbReference type="SMART" id="SM00836">
    <property type="entry name" value="DALR_1"/>
    <property type="match status" value="1"/>
</dbReference>
<dbReference type="Gene3D" id="1.10.730.10">
    <property type="entry name" value="Isoleucyl-tRNA Synthetase, Domain 1"/>
    <property type="match status" value="1"/>
</dbReference>
<evidence type="ECO:0000256" key="3">
    <source>
        <dbReference type="ARBA" id="ARBA00022840"/>
    </source>
</evidence>
<proteinExistence type="predicted"/>
<dbReference type="SUPFAM" id="SSF47323">
    <property type="entry name" value="Anticodon-binding domain of a subclass of class I aminoacyl-tRNA synthetases"/>
    <property type="match status" value="1"/>
</dbReference>
<keyword evidence="2" id="KW-0547">Nucleotide-binding</keyword>
<accession>A0A951Q1G3</accession>